<dbReference type="Proteomes" id="UP000777303">
    <property type="component" value="Unassembled WGS sequence"/>
</dbReference>
<feature type="domain" description="Oligopeptidase F N-terminal" evidence="8">
    <location>
        <begin position="115"/>
        <end position="184"/>
    </location>
</feature>
<dbReference type="GO" id="GO:0006518">
    <property type="term" value="P:peptide metabolic process"/>
    <property type="evidence" value="ECO:0007669"/>
    <property type="project" value="TreeGrafter"/>
</dbReference>
<name>A0A948TK36_9LACO</name>
<dbReference type="EC" id="3.4.24.-" evidence="6"/>
<dbReference type="Gene3D" id="1.10.1370.20">
    <property type="entry name" value="Oligoendopeptidase f, C-terminal domain"/>
    <property type="match status" value="1"/>
</dbReference>
<protein>
    <recommendedName>
        <fullName evidence="6">Oligopeptidase F</fullName>
        <ecNumber evidence="6">3.4.24.-</ecNumber>
    </recommendedName>
</protein>
<dbReference type="AlphaFoldDB" id="A0A948TK36"/>
<sequence>MTTKLPLRQDVPTAKTWDLTTIFPNDEAWQTAFEKAKQQATHAAKVKGTLGKSAADLLHGLQTIFAAMRTFEKVYVYASLKADQDTTNTKYQAFNAQADSLAAQIDSQLAFMEPEIIAIDANQLQRFINEEPQLKIYQHLLNEITANSAHVLPADQEALLAAASDIFNAPRNTFDTLNDTDMTFGTVTTADGQQIQLSNGVYGKLIESTKRQVRKDAFQTLYQTYGQFQHTLAMTLASDVKAHNYDAKVHHYPDSRTAEMDRNHIPVSVYDTLVTTTNKHLDLLHRYVALRKKVLKVSTLHMYDMYVPLVGEPPLTYTYETAQQEALKALAVMGDDYLEHVKEIFNNRYIDVVENKGKRSGAYSGGGYDTNPFMLLNWQDNLNNLYTLVHETGHSVHSWYTNHNQPYIYSDYPIFVAEIASTTNENILTNYLLDTQTDPKIRAYVLNYYLDGFKGTVFRQTQFAEFEQFIHEADQAGKPLTAEVMNQFYADLNAKYYGESVARDPEIALEWSRIPHFYRDFYVYQYATGFAAASTLAHGISTYQPQARDKYINFLKSGSSHDAISTMQAAGVDMTKADYLEDAFAVFAQRLDELEKLL</sequence>
<comment type="function">
    <text evidence="6">Has oligopeptidase activity and degrades a variety of small bioactive peptides.</text>
</comment>
<dbReference type="PANTHER" id="PTHR11804">
    <property type="entry name" value="PROTEASE M3 THIMET OLIGOPEPTIDASE-RELATED"/>
    <property type="match status" value="1"/>
</dbReference>
<dbReference type="CDD" id="cd09608">
    <property type="entry name" value="M3B_PepF"/>
    <property type="match status" value="1"/>
</dbReference>
<gene>
    <name evidence="9" type="primary">pepF</name>
    <name evidence="9" type="ORF">H9901_04760</name>
</gene>
<feature type="domain" description="Peptidase M3A/M3B catalytic" evidence="7">
    <location>
        <begin position="205"/>
        <end position="585"/>
    </location>
</feature>
<dbReference type="NCBIfam" id="TIGR00181">
    <property type="entry name" value="pepF"/>
    <property type="match status" value="1"/>
</dbReference>
<dbReference type="GO" id="GO:0046872">
    <property type="term" value="F:metal ion binding"/>
    <property type="evidence" value="ECO:0007669"/>
    <property type="project" value="UniProtKB-UniRule"/>
</dbReference>
<keyword evidence="4 6" id="KW-0862">Zinc</keyword>
<dbReference type="Pfam" id="PF01432">
    <property type="entry name" value="Peptidase_M3"/>
    <property type="match status" value="1"/>
</dbReference>
<dbReference type="InterPro" id="IPR042088">
    <property type="entry name" value="OligoPept_F_C"/>
</dbReference>
<evidence type="ECO:0000256" key="2">
    <source>
        <dbReference type="ARBA" id="ARBA00022723"/>
    </source>
</evidence>
<dbReference type="GO" id="GO:0004222">
    <property type="term" value="F:metalloendopeptidase activity"/>
    <property type="evidence" value="ECO:0007669"/>
    <property type="project" value="UniProtKB-UniRule"/>
</dbReference>
<dbReference type="Pfam" id="PF08439">
    <property type="entry name" value="Peptidase_M3_N"/>
    <property type="match status" value="1"/>
</dbReference>
<keyword evidence="5 6" id="KW-0482">Metalloprotease</keyword>
<evidence type="ECO:0000313" key="10">
    <source>
        <dbReference type="Proteomes" id="UP000777303"/>
    </source>
</evidence>
<keyword evidence="1 6" id="KW-0645">Protease</keyword>
<dbReference type="Gene3D" id="1.20.140.70">
    <property type="entry name" value="Oligopeptidase f, N-terminal domain"/>
    <property type="match status" value="1"/>
</dbReference>
<organism evidence="9 10">
    <name type="scientific">Candidatus Paralactobacillus gallistercoris</name>
    <dbReference type="NCBI Taxonomy" id="2838724"/>
    <lineage>
        <taxon>Bacteria</taxon>
        <taxon>Bacillati</taxon>
        <taxon>Bacillota</taxon>
        <taxon>Bacilli</taxon>
        <taxon>Lactobacillales</taxon>
        <taxon>Lactobacillaceae</taxon>
        <taxon>Lactobacillus</taxon>
    </lineage>
</organism>
<dbReference type="GO" id="GO:0006508">
    <property type="term" value="P:proteolysis"/>
    <property type="evidence" value="ECO:0007669"/>
    <property type="project" value="UniProtKB-KW"/>
</dbReference>
<evidence type="ECO:0000259" key="8">
    <source>
        <dbReference type="Pfam" id="PF08439"/>
    </source>
</evidence>
<evidence type="ECO:0000256" key="5">
    <source>
        <dbReference type="ARBA" id="ARBA00023049"/>
    </source>
</evidence>
<proteinExistence type="inferred from homology"/>
<evidence type="ECO:0000256" key="3">
    <source>
        <dbReference type="ARBA" id="ARBA00022801"/>
    </source>
</evidence>
<evidence type="ECO:0000259" key="7">
    <source>
        <dbReference type="Pfam" id="PF01432"/>
    </source>
</evidence>
<dbReference type="SUPFAM" id="SSF55486">
    <property type="entry name" value="Metalloproteases ('zincins'), catalytic domain"/>
    <property type="match status" value="1"/>
</dbReference>
<comment type="caution">
    <text evidence="9">The sequence shown here is derived from an EMBL/GenBank/DDBJ whole genome shotgun (WGS) entry which is preliminary data.</text>
</comment>
<keyword evidence="3 6" id="KW-0378">Hydrolase</keyword>
<evidence type="ECO:0000256" key="1">
    <source>
        <dbReference type="ARBA" id="ARBA00022670"/>
    </source>
</evidence>
<reference evidence="9" key="2">
    <citation type="submission" date="2021-04" db="EMBL/GenBank/DDBJ databases">
        <authorList>
            <person name="Gilroy R."/>
        </authorList>
    </citation>
    <scope>NUCLEOTIDE SEQUENCE</scope>
    <source>
        <strain evidence="9">F6-6636</strain>
    </source>
</reference>
<accession>A0A948TK36</accession>
<dbReference type="InterPro" id="IPR045090">
    <property type="entry name" value="Pept_M3A_M3B"/>
</dbReference>
<keyword evidence="2 6" id="KW-0479">Metal-binding</keyword>
<dbReference type="EMBL" id="JAHLFS010000058">
    <property type="protein sequence ID" value="MBU3851991.1"/>
    <property type="molecule type" value="Genomic_DNA"/>
</dbReference>
<dbReference type="InterPro" id="IPR001567">
    <property type="entry name" value="Pept_M3A_M3B_dom"/>
</dbReference>
<dbReference type="PANTHER" id="PTHR11804:SF84">
    <property type="entry name" value="SACCHAROLYSIN"/>
    <property type="match status" value="1"/>
</dbReference>
<evidence type="ECO:0000313" key="9">
    <source>
        <dbReference type="EMBL" id="MBU3851991.1"/>
    </source>
</evidence>
<reference evidence="9" key="1">
    <citation type="journal article" date="2021" name="PeerJ">
        <title>Extensive microbial diversity within the chicken gut microbiome revealed by metagenomics and culture.</title>
        <authorList>
            <person name="Gilroy R."/>
            <person name="Ravi A."/>
            <person name="Getino M."/>
            <person name="Pursley I."/>
            <person name="Horton D.L."/>
            <person name="Alikhan N.F."/>
            <person name="Baker D."/>
            <person name="Gharbi K."/>
            <person name="Hall N."/>
            <person name="Watson M."/>
            <person name="Adriaenssens E.M."/>
            <person name="Foster-Nyarko E."/>
            <person name="Jarju S."/>
            <person name="Secka A."/>
            <person name="Antonio M."/>
            <person name="Oren A."/>
            <person name="Chaudhuri R.R."/>
            <person name="La Ragione R."/>
            <person name="Hildebrand F."/>
            <person name="Pallen M.J."/>
        </authorList>
    </citation>
    <scope>NUCLEOTIDE SEQUENCE</scope>
    <source>
        <strain evidence="9">F6-6636</strain>
    </source>
</reference>
<comment type="similarity">
    <text evidence="6">Belongs to the peptidase M3B family.</text>
</comment>
<dbReference type="InterPro" id="IPR004438">
    <property type="entry name" value="Peptidase_M3B"/>
</dbReference>
<dbReference type="InterPro" id="IPR013647">
    <property type="entry name" value="OligopepF_N_dom"/>
</dbReference>
<evidence type="ECO:0000256" key="4">
    <source>
        <dbReference type="ARBA" id="ARBA00022833"/>
    </source>
</evidence>
<evidence type="ECO:0000256" key="6">
    <source>
        <dbReference type="RuleBase" id="RU368091"/>
    </source>
</evidence>
<dbReference type="Gene3D" id="1.10.287.830">
    <property type="entry name" value="putative peptidase helix hairpin domain like"/>
    <property type="match status" value="1"/>
</dbReference>
<comment type="cofactor">
    <cofactor evidence="6">
        <name>Zn(2+)</name>
        <dbReference type="ChEBI" id="CHEBI:29105"/>
    </cofactor>
    <text evidence="6">Binds 1 zinc ion.</text>
</comment>